<keyword evidence="4" id="KW-0853">WD repeat</keyword>
<keyword evidence="7" id="KW-0206">Cytoskeleton</keyword>
<name>A0A9W9Z8M1_9CNID</name>
<dbReference type="GO" id="GO:0005930">
    <property type="term" value="C:axoneme"/>
    <property type="evidence" value="ECO:0007669"/>
    <property type="project" value="TreeGrafter"/>
</dbReference>
<evidence type="ECO:0000256" key="6">
    <source>
        <dbReference type="ARBA" id="ARBA00023054"/>
    </source>
</evidence>
<evidence type="ECO:0000256" key="4">
    <source>
        <dbReference type="ARBA" id="ARBA00022574"/>
    </source>
</evidence>
<keyword evidence="10" id="KW-0282">Flagellum</keyword>
<dbReference type="EMBL" id="MU826386">
    <property type="protein sequence ID" value="KAJ7376941.1"/>
    <property type="molecule type" value="Genomic_DNA"/>
</dbReference>
<keyword evidence="5" id="KW-0677">Repeat</keyword>
<dbReference type="Proteomes" id="UP001163046">
    <property type="component" value="Unassembled WGS sequence"/>
</dbReference>
<reference evidence="10" key="1">
    <citation type="submission" date="2023-01" db="EMBL/GenBank/DDBJ databases">
        <title>Genome assembly of the deep-sea coral Lophelia pertusa.</title>
        <authorList>
            <person name="Herrera S."/>
            <person name="Cordes E."/>
        </authorList>
    </citation>
    <scope>NUCLEOTIDE SEQUENCE</scope>
    <source>
        <strain evidence="10">USNM1676648</strain>
        <tissue evidence="10">Polyp</tissue>
    </source>
</reference>
<feature type="coiled-coil region" evidence="9">
    <location>
        <begin position="219"/>
        <end position="246"/>
    </location>
</feature>
<accession>A0A9W9Z8M1</accession>
<keyword evidence="11" id="KW-1185">Reference proteome</keyword>
<dbReference type="OrthoDB" id="535167at2759"/>
<dbReference type="GO" id="GO:0060271">
    <property type="term" value="P:cilium assembly"/>
    <property type="evidence" value="ECO:0007669"/>
    <property type="project" value="TreeGrafter"/>
</dbReference>
<organism evidence="10 11">
    <name type="scientific">Desmophyllum pertusum</name>
    <dbReference type="NCBI Taxonomy" id="174260"/>
    <lineage>
        <taxon>Eukaryota</taxon>
        <taxon>Metazoa</taxon>
        <taxon>Cnidaria</taxon>
        <taxon>Anthozoa</taxon>
        <taxon>Hexacorallia</taxon>
        <taxon>Scleractinia</taxon>
        <taxon>Caryophylliina</taxon>
        <taxon>Caryophylliidae</taxon>
        <taxon>Desmophyllum</taxon>
    </lineage>
</organism>
<dbReference type="PANTHER" id="PTHR14885:SF1">
    <property type="entry name" value="CILIA- AND FLAGELLA-ASSOCIATED PROTEIN 43"/>
    <property type="match status" value="1"/>
</dbReference>
<dbReference type="PANTHER" id="PTHR14885">
    <property type="entry name" value="CILIA- AND FLAGELLA-ASSOCIATED PROTEIN 43-RELATED"/>
    <property type="match status" value="1"/>
</dbReference>
<comment type="subcellular location">
    <subcellularLocation>
        <location evidence="1">Cell projection</location>
        <location evidence="1">Cilium</location>
    </subcellularLocation>
    <subcellularLocation>
        <location evidence="2">Cytoplasm</location>
        <location evidence="2">Cytoskeleton</location>
    </subcellularLocation>
</comment>
<evidence type="ECO:0000256" key="9">
    <source>
        <dbReference type="SAM" id="Coils"/>
    </source>
</evidence>
<evidence type="ECO:0000256" key="7">
    <source>
        <dbReference type="ARBA" id="ARBA00023212"/>
    </source>
</evidence>
<evidence type="ECO:0000313" key="10">
    <source>
        <dbReference type="EMBL" id="KAJ7376941.1"/>
    </source>
</evidence>
<evidence type="ECO:0000256" key="2">
    <source>
        <dbReference type="ARBA" id="ARBA00004245"/>
    </source>
</evidence>
<evidence type="ECO:0000256" key="8">
    <source>
        <dbReference type="ARBA" id="ARBA00023273"/>
    </source>
</evidence>
<dbReference type="Pfam" id="PF25828">
    <property type="entry name" value="CC_Cfap43"/>
    <property type="match status" value="1"/>
</dbReference>
<gene>
    <name evidence="10" type="primary">CFAP43_1</name>
    <name evidence="10" type="ORF">OS493_031537</name>
</gene>
<evidence type="ECO:0000256" key="5">
    <source>
        <dbReference type="ARBA" id="ARBA00022737"/>
    </source>
</evidence>
<evidence type="ECO:0000256" key="3">
    <source>
        <dbReference type="ARBA" id="ARBA00022490"/>
    </source>
</evidence>
<proteinExistence type="predicted"/>
<comment type="caution">
    <text evidence="10">The sequence shown here is derived from an EMBL/GenBank/DDBJ whole genome shotgun (WGS) entry which is preliminary data.</text>
</comment>
<keyword evidence="8" id="KW-0966">Cell projection</keyword>
<protein>
    <submittedName>
        <fullName evidence="10">Cilia- and flagella-associated protein 43</fullName>
    </submittedName>
</protein>
<keyword evidence="3" id="KW-0963">Cytoplasm</keyword>
<dbReference type="AlphaFoldDB" id="A0A9W9Z8M1"/>
<keyword evidence="10" id="KW-0969">Cilium</keyword>
<evidence type="ECO:0000256" key="1">
    <source>
        <dbReference type="ARBA" id="ARBA00004138"/>
    </source>
</evidence>
<keyword evidence="6 9" id="KW-0175">Coiled coil</keyword>
<sequence length="313" mass="36304">MPEGVESAVWQRLVQARRQKVDSEQQVKAKALILAEMNSFLQKRTEEDEKVNGELEHTLQELQRLRDEKMKFHINLEVQLLLKQGQVEVAPGSFITDYTDSALIHRSVVEDLNAQITTLGKGKIATMEDSKEFRKGIHRLEWEHKKMDMQSEDLQAKIRDIQLLRVTKELQQFLSEGDQQARQQQEIETLEKTLTLQEKVYLVCVISEIYVSMCVRKTIKNIKRLIRRKEKDNDQLDADLEELALSVAERRNVNEANADGRSDTGAERRLQDIVARRKLVDLAKAQAQEVAVLRAEVERLRMRTFPALVQIEH</sequence>
<evidence type="ECO:0000313" key="11">
    <source>
        <dbReference type="Proteomes" id="UP001163046"/>
    </source>
</evidence>